<proteinExistence type="predicted"/>
<feature type="transmembrane region" description="Helical" evidence="1">
    <location>
        <begin position="48"/>
        <end position="66"/>
    </location>
</feature>
<keyword evidence="1" id="KW-0812">Transmembrane</keyword>
<protein>
    <submittedName>
        <fullName evidence="2">Uncharacterized protein</fullName>
    </submittedName>
</protein>
<feature type="transmembrane region" description="Helical" evidence="1">
    <location>
        <begin position="146"/>
        <end position="164"/>
    </location>
</feature>
<feature type="transmembrane region" description="Helical" evidence="1">
    <location>
        <begin position="104"/>
        <end position="126"/>
    </location>
</feature>
<evidence type="ECO:0000313" key="3">
    <source>
        <dbReference type="Proteomes" id="UP000094669"/>
    </source>
</evidence>
<comment type="caution">
    <text evidence="2">The sequence shown here is derived from an EMBL/GenBank/DDBJ whole genome shotgun (WGS) entry which is preliminary data.</text>
</comment>
<keyword evidence="3" id="KW-1185">Reference proteome</keyword>
<feature type="transmembrane region" description="Helical" evidence="1">
    <location>
        <begin position="78"/>
        <end position="97"/>
    </location>
</feature>
<keyword evidence="1" id="KW-1133">Transmembrane helix</keyword>
<keyword evidence="1" id="KW-0472">Membrane</keyword>
<evidence type="ECO:0000256" key="1">
    <source>
        <dbReference type="SAM" id="Phobius"/>
    </source>
</evidence>
<name>A0ABX4YHG9_9LEPT</name>
<sequence length="168" mass="19630">MFISLFKDLKLAIPVLPIVLQGWQRFLLGLYGQFKEFFSEKTGKEKTIFLLAFAQFVLSLSSWVSYTINLGAEEWENIRVATNIFFILPSFFVFFFGGFWRSDWLYKFLFILQIFVGVLLGLGILMPDVFFVSFINDADYDYNWKFYSFSGIWILTTLIVTTSVSSKE</sequence>
<reference evidence="2" key="1">
    <citation type="submission" date="2018-01" db="EMBL/GenBank/DDBJ databases">
        <title>Genomic characterization of Leptospira inadai serogroup Lyme isolated from captured rat in Brazil and comparative analysis with human reference strain.</title>
        <authorList>
            <person name="Moreno L.Z."/>
            <person name="Loureiro A.P."/>
            <person name="Miraglia F."/>
            <person name="Kremer F.S."/>
            <person name="Eslabao M.R."/>
            <person name="Dellagostin O.A."/>
            <person name="Lilenbaum W."/>
            <person name="Moreno A.M."/>
        </authorList>
    </citation>
    <scope>NUCLEOTIDE SEQUENCE [LARGE SCALE GENOMIC DNA]</scope>
    <source>
        <strain evidence="2">M34/99</strain>
    </source>
</reference>
<dbReference type="RefSeq" id="WP_020988416.1">
    <property type="nucleotide sequence ID" value="NZ_MCRM02000011.1"/>
</dbReference>
<gene>
    <name evidence="2" type="ORF">BES34_012100</name>
</gene>
<dbReference type="Proteomes" id="UP000094669">
    <property type="component" value="Unassembled WGS sequence"/>
</dbReference>
<organism evidence="2 3">
    <name type="scientific">Leptospira inadai serovar Lyme</name>
    <dbReference type="NCBI Taxonomy" id="293084"/>
    <lineage>
        <taxon>Bacteria</taxon>
        <taxon>Pseudomonadati</taxon>
        <taxon>Spirochaetota</taxon>
        <taxon>Spirochaetia</taxon>
        <taxon>Leptospirales</taxon>
        <taxon>Leptospiraceae</taxon>
        <taxon>Leptospira</taxon>
    </lineage>
</organism>
<dbReference type="EMBL" id="MCRM02000011">
    <property type="protein sequence ID" value="PNV74712.1"/>
    <property type="molecule type" value="Genomic_DNA"/>
</dbReference>
<evidence type="ECO:0000313" key="2">
    <source>
        <dbReference type="EMBL" id="PNV74712.1"/>
    </source>
</evidence>
<accession>A0ABX4YHG9</accession>